<proteinExistence type="predicted"/>
<sequence>VVVYVEVVVESRVVHERKFAQPKSYD</sequence>
<protein>
    <submittedName>
        <fullName evidence="1">Uncharacterized protein</fullName>
    </submittedName>
</protein>
<dbReference type="Proteomes" id="UP000265520">
    <property type="component" value="Unassembled WGS sequence"/>
</dbReference>
<evidence type="ECO:0000313" key="2">
    <source>
        <dbReference type="Proteomes" id="UP000265520"/>
    </source>
</evidence>
<dbReference type="AlphaFoldDB" id="A0A392W6G4"/>
<evidence type="ECO:0000313" key="1">
    <source>
        <dbReference type="EMBL" id="MCI95353.1"/>
    </source>
</evidence>
<organism evidence="1 2">
    <name type="scientific">Trifolium medium</name>
    <dbReference type="NCBI Taxonomy" id="97028"/>
    <lineage>
        <taxon>Eukaryota</taxon>
        <taxon>Viridiplantae</taxon>
        <taxon>Streptophyta</taxon>
        <taxon>Embryophyta</taxon>
        <taxon>Tracheophyta</taxon>
        <taxon>Spermatophyta</taxon>
        <taxon>Magnoliopsida</taxon>
        <taxon>eudicotyledons</taxon>
        <taxon>Gunneridae</taxon>
        <taxon>Pentapetalae</taxon>
        <taxon>rosids</taxon>
        <taxon>fabids</taxon>
        <taxon>Fabales</taxon>
        <taxon>Fabaceae</taxon>
        <taxon>Papilionoideae</taxon>
        <taxon>50 kb inversion clade</taxon>
        <taxon>NPAAA clade</taxon>
        <taxon>Hologalegina</taxon>
        <taxon>IRL clade</taxon>
        <taxon>Trifolieae</taxon>
        <taxon>Trifolium</taxon>
    </lineage>
</organism>
<comment type="caution">
    <text evidence="1">The sequence shown here is derived from an EMBL/GenBank/DDBJ whole genome shotgun (WGS) entry which is preliminary data.</text>
</comment>
<accession>A0A392W6G4</accession>
<name>A0A392W6G4_9FABA</name>
<feature type="non-terminal residue" evidence="1">
    <location>
        <position position="1"/>
    </location>
</feature>
<dbReference type="EMBL" id="LXQA011384405">
    <property type="protein sequence ID" value="MCI95353.1"/>
    <property type="molecule type" value="Genomic_DNA"/>
</dbReference>
<keyword evidence="2" id="KW-1185">Reference proteome</keyword>
<reference evidence="1 2" key="1">
    <citation type="journal article" date="2018" name="Front. Plant Sci.">
        <title>Red Clover (Trifolium pratense) and Zigzag Clover (T. medium) - A Picture of Genomic Similarities and Differences.</title>
        <authorList>
            <person name="Dluhosova J."/>
            <person name="Istvanek J."/>
            <person name="Nedelnik J."/>
            <person name="Repkova J."/>
        </authorList>
    </citation>
    <scope>NUCLEOTIDE SEQUENCE [LARGE SCALE GENOMIC DNA]</scope>
    <source>
        <strain evidence="2">cv. 10/8</strain>
        <tissue evidence="1">Leaf</tissue>
    </source>
</reference>